<dbReference type="PANTHER" id="PTHR30143:SF0">
    <property type="entry name" value="2-KETO-4-PENTENOATE HYDRATASE"/>
    <property type="match status" value="1"/>
</dbReference>
<dbReference type="PANTHER" id="PTHR30143">
    <property type="entry name" value="ACID HYDRATASE"/>
    <property type="match status" value="1"/>
</dbReference>
<dbReference type="InterPro" id="IPR036663">
    <property type="entry name" value="Fumarylacetoacetase_C_sf"/>
</dbReference>
<dbReference type="AlphaFoldDB" id="A0A934QEL5"/>
<comment type="caution">
    <text evidence="2">The sequence shown here is derived from an EMBL/GenBank/DDBJ whole genome shotgun (WGS) entry which is preliminary data.</text>
</comment>
<dbReference type="Proteomes" id="UP000618733">
    <property type="component" value="Unassembled WGS sequence"/>
</dbReference>
<dbReference type="GO" id="GO:0005737">
    <property type="term" value="C:cytoplasm"/>
    <property type="evidence" value="ECO:0007669"/>
    <property type="project" value="TreeGrafter"/>
</dbReference>
<gene>
    <name evidence="2" type="ORF">JD292_08025</name>
</gene>
<keyword evidence="3" id="KW-1185">Reference proteome</keyword>
<dbReference type="EMBL" id="JAEHOI010000006">
    <property type="protein sequence ID" value="MBK0422019.1"/>
    <property type="molecule type" value="Genomic_DNA"/>
</dbReference>
<accession>A0A934QEL5</accession>
<evidence type="ECO:0000313" key="3">
    <source>
        <dbReference type="Proteomes" id="UP000618733"/>
    </source>
</evidence>
<protein>
    <submittedName>
        <fullName evidence="2">2-keto-4-pentenoate hydratase</fullName>
    </submittedName>
</protein>
<organism evidence="2 3">
    <name type="scientific">Leucobacter edaphi</name>
    <dbReference type="NCBI Taxonomy" id="2796472"/>
    <lineage>
        <taxon>Bacteria</taxon>
        <taxon>Bacillati</taxon>
        <taxon>Actinomycetota</taxon>
        <taxon>Actinomycetes</taxon>
        <taxon>Micrococcales</taxon>
        <taxon>Microbacteriaceae</taxon>
        <taxon>Leucobacter</taxon>
    </lineage>
</organism>
<dbReference type="InterPro" id="IPR050772">
    <property type="entry name" value="Hydratase-Decarb/MhpD_sf"/>
</dbReference>
<proteinExistence type="predicted"/>
<dbReference type="GO" id="GO:0008684">
    <property type="term" value="F:2-oxopent-4-enoate hydratase activity"/>
    <property type="evidence" value="ECO:0007669"/>
    <property type="project" value="TreeGrafter"/>
</dbReference>
<dbReference type="RefSeq" id="WP_200132211.1">
    <property type="nucleotide sequence ID" value="NZ_JAEHOI010000006.1"/>
</dbReference>
<dbReference type="Gene3D" id="3.90.850.10">
    <property type="entry name" value="Fumarylacetoacetase-like, C-terminal domain"/>
    <property type="match status" value="1"/>
</dbReference>
<evidence type="ECO:0000256" key="1">
    <source>
        <dbReference type="SAM" id="MobiDB-lite"/>
    </source>
</evidence>
<dbReference type="SUPFAM" id="SSF56529">
    <property type="entry name" value="FAH"/>
    <property type="match status" value="1"/>
</dbReference>
<evidence type="ECO:0000313" key="2">
    <source>
        <dbReference type="EMBL" id="MBK0422019.1"/>
    </source>
</evidence>
<name>A0A934QEL5_9MICO</name>
<feature type="compositionally biased region" description="Basic and acidic residues" evidence="1">
    <location>
        <begin position="270"/>
        <end position="280"/>
    </location>
</feature>
<reference evidence="2" key="1">
    <citation type="submission" date="2020-12" db="EMBL/GenBank/DDBJ databases">
        <title>Leucobacter sp. CAS2, isolated from Chromium sludge.</title>
        <authorList>
            <person name="Xu Z."/>
        </authorList>
    </citation>
    <scope>NUCLEOTIDE SEQUENCE</scope>
    <source>
        <strain evidence="2">CSA2</strain>
    </source>
</reference>
<feature type="region of interest" description="Disordered" evidence="1">
    <location>
        <begin position="260"/>
        <end position="280"/>
    </location>
</feature>
<sequence length="280" mass="29447">MNNEVISEALDIDAAAQELRRAEAALVGVRPLTERFPGLTLAEAYAIQRANIDRRLAQGERLTGRKIGLTSLAMQRQLGVDQPDFGAITDAMEVANGGEFDPGRLLKPRLEVEFAFELGADLPSSPTYDELVAAVSGVALGIEIIDSRVADWRITLLDTVADNASMARVVWGEFVPATPELLDALPAAVATLLRDGEIVSSGPGSAVLGHPLTSLHWLGEALGAQGDRFLAGDRVLAGAVAAATDFVPGARWTAEADGLPGISLTSTSSTEREKKGGTHS</sequence>